<organism evidence="2 3">
    <name type="scientific">Micromonospora cremea</name>
    <dbReference type="NCBI Taxonomy" id="709881"/>
    <lineage>
        <taxon>Bacteria</taxon>
        <taxon>Bacillati</taxon>
        <taxon>Actinomycetota</taxon>
        <taxon>Actinomycetes</taxon>
        <taxon>Micromonosporales</taxon>
        <taxon>Micromonosporaceae</taxon>
        <taxon>Micromonospora</taxon>
    </lineage>
</organism>
<evidence type="ECO:0000256" key="1">
    <source>
        <dbReference type="SAM" id="MobiDB-lite"/>
    </source>
</evidence>
<reference evidence="3" key="1">
    <citation type="submission" date="2016-12" db="EMBL/GenBank/DDBJ databases">
        <authorList>
            <person name="Varghese N."/>
            <person name="Submissions S."/>
        </authorList>
    </citation>
    <scope>NUCLEOTIDE SEQUENCE [LARGE SCALE GENOMIC DNA]</scope>
    <source>
        <strain evidence="3">DSM 45599</strain>
    </source>
</reference>
<dbReference type="AlphaFoldDB" id="A0A1N5VVN8"/>
<accession>A0A1N5VVN8</accession>
<dbReference type="EMBL" id="FSQT01000001">
    <property type="protein sequence ID" value="SIM76107.1"/>
    <property type="molecule type" value="Genomic_DNA"/>
</dbReference>
<gene>
    <name evidence="2" type="ORF">SAMN04489832_1854</name>
</gene>
<sequence length="36" mass="3561">MRFRHVTAAAGALSPGDPDPDAVPAGVAMVADRAAV</sequence>
<protein>
    <submittedName>
        <fullName evidence="2">Uncharacterized protein</fullName>
    </submittedName>
</protein>
<keyword evidence="3" id="KW-1185">Reference proteome</keyword>
<feature type="region of interest" description="Disordered" evidence="1">
    <location>
        <begin position="1"/>
        <end position="24"/>
    </location>
</feature>
<dbReference type="Proteomes" id="UP000185124">
    <property type="component" value="Unassembled WGS sequence"/>
</dbReference>
<evidence type="ECO:0000313" key="3">
    <source>
        <dbReference type="Proteomes" id="UP000185124"/>
    </source>
</evidence>
<proteinExistence type="predicted"/>
<evidence type="ECO:0000313" key="2">
    <source>
        <dbReference type="EMBL" id="SIM76107.1"/>
    </source>
</evidence>
<name>A0A1N5VVN8_9ACTN</name>